<proteinExistence type="predicted"/>
<evidence type="ECO:0000313" key="6">
    <source>
        <dbReference type="Proteomes" id="UP000800035"/>
    </source>
</evidence>
<keyword evidence="1 3" id="KW-0853">WD repeat</keyword>
<accession>A0A6A5TRT3</accession>
<dbReference type="InterPro" id="IPR015943">
    <property type="entry name" value="WD40/YVTN_repeat-like_dom_sf"/>
</dbReference>
<dbReference type="Pfam" id="PF06985">
    <property type="entry name" value="HET"/>
    <property type="match status" value="1"/>
</dbReference>
<dbReference type="Proteomes" id="UP000800035">
    <property type="component" value="Unassembled WGS sequence"/>
</dbReference>
<feature type="repeat" description="WD" evidence="3">
    <location>
        <begin position="1326"/>
        <end position="1358"/>
    </location>
</feature>
<evidence type="ECO:0000256" key="1">
    <source>
        <dbReference type="ARBA" id="ARBA00022574"/>
    </source>
</evidence>
<evidence type="ECO:0000256" key="3">
    <source>
        <dbReference type="PROSITE-ProRule" id="PRU00221"/>
    </source>
</evidence>
<dbReference type="PANTHER" id="PTHR19879:SF9">
    <property type="entry name" value="TRANSCRIPTION INITIATION FACTOR TFIID SUBUNIT 5"/>
    <property type="match status" value="1"/>
</dbReference>
<dbReference type="InterPro" id="IPR020472">
    <property type="entry name" value="WD40_PAC1"/>
</dbReference>
<dbReference type="InterPro" id="IPR010730">
    <property type="entry name" value="HET"/>
</dbReference>
<dbReference type="PROSITE" id="PS00678">
    <property type="entry name" value="WD_REPEATS_1"/>
    <property type="match status" value="5"/>
</dbReference>
<dbReference type="PANTHER" id="PTHR19879">
    <property type="entry name" value="TRANSCRIPTION INITIATION FACTOR TFIID"/>
    <property type="match status" value="1"/>
</dbReference>
<sequence>MRLLRRSDTGDFSLTQFPNEAIPRYAILSHTWGADTEEVTFDDLTNGTGKDKPGYEKIQFCGEQAALDDLKYFWIDTCCINKADKSELSQAIKSMFRWYRNATRCYVYLPDVSTAEDEASDLASECTWATALRESRWFTRGWTLQELLAPCSVTFYSRERKRLGDKSSLKQPIHEITGIPKSALQGALLSQFSVNERLSWIEHRQTKLGEDKAYSLQGIFGVYIAPIYGEGAATAFKRLMGEIDKLENCIQHLRLTDPRDDKKRIEETKGGLLEDSYRWILENYDFRRWRDDQQSRLLWIKGDPGKGKTMLLCGIINELSKSMTKTDQLSYFFCQATDSRINNATAVLRGLLYLLVNQQPSLVSHIQKKYDHAGKALFEDANAWVALSEIFTNILQDPSLSSMYLTVDALDECVADLPKLLGFIAQQSSVSRRVKWIVSSRNWPDIEERLARAGHGVRLSLELNAESVSTAVGVFIQQKVLQLAQEKKYDGKTRELVERHLSSNADGTFLWVALVCQNLKKIPRCMVRAKLTALPPGLDTLYRQMLDHICNSEVADLCKRILASIATVYRPVTLQELVSLVELLDEVGDLESLQEIISLCGSFLTVRDGIVYFVHQSAKDFLLEKVSDNIFPSGREEVHHALFSRSLQVMSRTLRRDMYGLDALGYPAEQIEPPDPDPLAASRYPCLYWIDHLCEWNPSPSAEDEVDLQDRGAIDSFLRHRYLYWLEALSLCGNMSKGVRSMAKLEALIYDRAQTSTLAELVHDARRFIMYHKGTIENAPLQAYVSALVFSPTYSLIRNSFKDEAPSGLTLRPPINKWSSLLQTLEGHKGHINAVAFSRDGNVLASASYDRTIKLWDPSSGAVLQTLKGHSEPVSAVVFSPNGKLLASASGDKMIKLWDASSGAVRQSLSHSGYVSDVAFSPDGKLLASAFEKTVKLWNVSSGVALHTFEGYSGHFYAVAFSPDSRLLASASSDETVKVWDIGSGAAPQTLQGHWSKVFAVAFSPDGKLLASASEDCTVMLWDVGSWTILRRLEGHKDCVNAVAFSSDGKLLASASHDGTIMLWNTQSGTVFQILVSYSEFVKAVAFSPVSKVLASASFTVKLWDAGSGAMMQTREGHSGSVNAVTSSPDGKLLASASEDCTIKLWHGGSGAVLQTLEGHLGPIYTITFSPDGKVLASASEDCTVKLWDARLGTILRTLECHEGSVNAVTFSVDGKHLASASYDETVILWDASLGEMLYRLKGFSASVDVVAFSPDGRILAWASAYDETIMLWDTNSREKLKTLIGHSRPVYAVAFSADSQQLASASEDQTIKLWDAGSGKALKTLEGHSWYVKAVAFSPDGKLLASASLDKTVKLWDAGLGVALETLEVGAIINSLSFSDDMSFLRTDRGLLFPTRLCNRGTAPPSNRPPPIFVTDQWVRWGIEDIIWLPSERRARHVAIHGNIVAFWYDSGQMSTIDFGCWSLA</sequence>
<protein>
    <submittedName>
        <fullName evidence="5">WD40 repeat-like protein</fullName>
    </submittedName>
</protein>
<feature type="repeat" description="WD" evidence="3">
    <location>
        <begin position="1115"/>
        <end position="1156"/>
    </location>
</feature>
<dbReference type="Gene3D" id="2.130.10.10">
    <property type="entry name" value="YVTN repeat-like/Quinoprotein amine dehydrogenase"/>
    <property type="match status" value="6"/>
</dbReference>
<dbReference type="OrthoDB" id="538223at2759"/>
<dbReference type="Gene3D" id="3.40.50.300">
    <property type="entry name" value="P-loop containing nucleotide triphosphate hydrolases"/>
    <property type="match status" value="1"/>
</dbReference>
<reference evidence="5" key="1">
    <citation type="journal article" date="2020" name="Stud. Mycol.">
        <title>101 Dothideomycetes genomes: a test case for predicting lifestyles and emergence of pathogens.</title>
        <authorList>
            <person name="Haridas S."/>
            <person name="Albert R."/>
            <person name="Binder M."/>
            <person name="Bloem J."/>
            <person name="Labutti K."/>
            <person name="Salamov A."/>
            <person name="Andreopoulos B."/>
            <person name="Baker S."/>
            <person name="Barry K."/>
            <person name="Bills G."/>
            <person name="Bluhm B."/>
            <person name="Cannon C."/>
            <person name="Castanera R."/>
            <person name="Culley D."/>
            <person name="Daum C."/>
            <person name="Ezra D."/>
            <person name="Gonzalez J."/>
            <person name="Henrissat B."/>
            <person name="Kuo A."/>
            <person name="Liang C."/>
            <person name="Lipzen A."/>
            <person name="Lutzoni F."/>
            <person name="Magnuson J."/>
            <person name="Mondo S."/>
            <person name="Nolan M."/>
            <person name="Ohm R."/>
            <person name="Pangilinan J."/>
            <person name="Park H.-J."/>
            <person name="Ramirez L."/>
            <person name="Alfaro M."/>
            <person name="Sun H."/>
            <person name="Tritt A."/>
            <person name="Yoshinaga Y."/>
            <person name="Zwiers L.-H."/>
            <person name="Turgeon B."/>
            <person name="Goodwin S."/>
            <person name="Spatafora J."/>
            <person name="Crous P."/>
            <person name="Grigoriev I."/>
        </authorList>
    </citation>
    <scope>NUCLEOTIDE SEQUENCE</scope>
    <source>
        <strain evidence="5">CBS 675.92</strain>
    </source>
</reference>
<dbReference type="InterPro" id="IPR019775">
    <property type="entry name" value="WD40_repeat_CS"/>
</dbReference>
<dbReference type="Pfam" id="PF22939">
    <property type="entry name" value="WHD_GPIID"/>
    <property type="match status" value="1"/>
</dbReference>
<dbReference type="SMART" id="SM00320">
    <property type="entry name" value="WD40"/>
    <property type="match status" value="13"/>
</dbReference>
<feature type="repeat" description="WD" evidence="3">
    <location>
        <begin position="867"/>
        <end position="908"/>
    </location>
</feature>
<gene>
    <name evidence="5" type="ORF">CC80DRAFT_447449</name>
</gene>
<dbReference type="SUPFAM" id="SSF50978">
    <property type="entry name" value="WD40 repeat-like"/>
    <property type="match status" value="3"/>
</dbReference>
<dbReference type="SUPFAM" id="SSF52540">
    <property type="entry name" value="P-loop containing nucleoside triphosphate hydrolases"/>
    <property type="match status" value="1"/>
</dbReference>
<feature type="repeat" description="WD" evidence="3">
    <location>
        <begin position="991"/>
        <end position="1032"/>
    </location>
</feature>
<feature type="repeat" description="WD" evidence="3">
    <location>
        <begin position="825"/>
        <end position="866"/>
    </location>
</feature>
<keyword evidence="2" id="KW-0677">Repeat</keyword>
<dbReference type="InterPro" id="IPR007111">
    <property type="entry name" value="NACHT_NTPase"/>
</dbReference>
<dbReference type="FunFam" id="3.40.50.300:FF:001638">
    <property type="entry name" value="NACHT and WD40 domain protein"/>
    <property type="match status" value="1"/>
</dbReference>
<feature type="repeat" description="WD" evidence="3">
    <location>
        <begin position="1033"/>
        <end position="1074"/>
    </location>
</feature>
<feature type="repeat" description="WD" evidence="3">
    <location>
        <begin position="1157"/>
        <end position="1198"/>
    </location>
</feature>
<feature type="repeat" description="WD" evidence="3">
    <location>
        <begin position="908"/>
        <end position="948"/>
    </location>
</feature>
<feature type="repeat" description="WD" evidence="3">
    <location>
        <begin position="1241"/>
        <end position="1283"/>
    </location>
</feature>
<feature type="repeat" description="WD" evidence="3">
    <location>
        <begin position="1199"/>
        <end position="1240"/>
    </location>
</feature>
<organism evidence="5 6">
    <name type="scientific">Byssothecium circinans</name>
    <dbReference type="NCBI Taxonomy" id="147558"/>
    <lineage>
        <taxon>Eukaryota</taxon>
        <taxon>Fungi</taxon>
        <taxon>Dikarya</taxon>
        <taxon>Ascomycota</taxon>
        <taxon>Pezizomycotina</taxon>
        <taxon>Dothideomycetes</taxon>
        <taxon>Pleosporomycetidae</taxon>
        <taxon>Pleosporales</taxon>
        <taxon>Massarineae</taxon>
        <taxon>Massarinaceae</taxon>
        <taxon>Byssothecium</taxon>
    </lineage>
</organism>
<dbReference type="Pfam" id="PF00400">
    <property type="entry name" value="WD40"/>
    <property type="match status" value="13"/>
</dbReference>
<name>A0A6A5TRT3_9PLEO</name>
<evidence type="ECO:0000313" key="5">
    <source>
        <dbReference type="EMBL" id="KAF1955653.1"/>
    </source>
</evidence>
<dbReference type="PROSITE" id="PS50837">
    <property type="entry name" value="NACHT"/>
    <property type="match status" value="1"/>
</dbReference>
<dbReference type="CDD" id="cd00200">
    <property type="entry name" value="WD40"/>
    <property type="match status" value="2"/>
</dbReference>
<dbReference type="InterPro" id="IPR001680">
    <property type="entry name" value="WD40_rpt"/>
</dbReference>
<feature type="domain" description="NACHT" evidence="4">
    <location>
        <begin position="296"/>
        <end position="517"/>
    </location>
</feature>
<dbReference type="PROSITE" id="PS50082">
    <property type="entry name" value="WD_REPEATS_2"/>
    <property type="match status" value="12"/>
</dbReference>
<dbReference type="InterPro" id="IPR054471">
    <property type="entry name" value="GPIID_WHD"/>
</dbReference>
<evidence type="ECO:0000256" key="2">
    <source>
        <dbReference type="ARBA" id="ARBA00022737"/>
    </source>
</evidence>
<feature type="repeat" description="WD" evidence="3">
    <location>
        <begin position="949"/>
        <end position="990"/>
    </location>
</feature>
<dbReference type="InterPro" id="IPR036322">
    <property type="entry name" value="WD40_repeat_dom_sf"/>
</dbReference>
<dbReference type="EMBL" id="ML976994">
    <property type="protein sequence ID" value="KAF1955653.1"/>
    <property type="molecule type" value="Genomic_DNA"/>
</dbReference>
<evidence type="ECO:0000259" key="4">
    <source>
        <dbReference type="PROSITE" id="PS50837"/>
    </source>
</evidence>
<dbReference type="InterPro" id="IPR027417">
    <property type="entry name" value="P-loop_NTPase"/>
</dbReference>
<dbReference type="Pfam" id="PF24883">
    <property type="entry name" value="NPHP3_N"/>
    <property type="match status" value="1"/>
</dbReference>
<dbReference type="PRINTS" id="PR00320">
    <property type="entry name" value="GPROTEINBRPT"/>
</dbReference>
<keyword evidence="6" id="KW-1185">Reference proteome</keyword>
<dbReference type="InterPro" id="IPR056884">
    <property type="entry name" value="NPHP3-like_N"/>
</dbReference>
<feature type="repeat" description="WD" evidence="3">
    <location>
        <begin position="1284"/>
        <end position="1325"/>
    </location>
</feature>
<dbReference type="PROSITE" id="PS50294">
    <property type="entry name" value="WD_REPEATS_REGION"/>
    <property type="match status" value="11"/>
</dbReference>